<dbReference type="PANTHER" id="PTHR43155:SF2">
    <property type="entry name" value="CYCLIC DI-GMP PHOSPHODIESTERASE PA4108"/>
    <property type="match status" value="1"/>
</dbReference>
<dbReference type="PROSITE" id="PS51832">
    <property type="entry name" value="HD_GYP"/>
    <property type="match status" value="1"/>
</dbReference>
<dbReference type="Pfam" id="PF13487">
    <property type="entry name" value="HD_5"/>
    <property type="match status" value="1"/>
</dbReference>
<organism evidence="2 3">
    <name type="scientific">Alkalicoccus urumqiensis</name>
    <name type="common">Bacillus urumqiensis</name>
    <dbReference type="NCBI Taxonomy" id="1548213"/>
    <lineage>
        <taxon>Bacteria</taxon>
        <taxon>Bacillati</taxon>
        <taxon>Bacillota</taxon>
        <taxon>Bacilli</taxon>
        <taxon>Bacillales</taxon>
        <taxon>Bacillaceae</taxon>
        <taxon>Alkalicoccus</taxon>
    </lineage>
</organism>
<dbReference type="SMART" id="SM00471">
    <property type="entry name" value="HDc"/>
    <property type="match status" value="1"/>
</dbReference>
<accession>A0A2P6MDI7</accession>
<evidence type="ECO:0000313" key="2">
    <source>
        <dbReference type="EMBL" id="PRO64333.1"/>
    </source>
</evidence>
<dbReference type="OrthoDB" id="9759601at2"/>
<dbReference type="InterPro" id="IPR003607">
    <property type="entry name" value="HD/PDEase_dom"/>
</dbReference>
<comment type="caution">
    <text evidence="2">The sequence shown here is derived from an EMBL/GenBank/DDBJ whole genome shotgun (WGS) entry which is preliminary data.</text>
</comment>
<gene>
    <name evidence="2" type="ORF">C6I21_15080</name>
</gene>
<proteinExistence type="predicted"/>
<evidence type="ECO:0000259" key="1">
    <source>
        <dbReference type="PROSITE" id="PS51832"/>
    </source>
</evidence>
<evidence type="ECO:0000313" key="3">
    <source>
        <dbReference type="Proteomes" id="UP000243650"/>
    </source>
</evidence>
<reference evidence="2 3" key="1">
    <citation type="submission" date="2018-03" db="EMBL/GenBank/DDBJ databases">
        <title>Bacillus urumqiensis sp. nov., a moderately haloalkaliphilic bacterium isolated from a salt lake.</title>
        <authorList>
            <person name="Zhao B."/>
            <person name="Liao Z."/>
        </authorList>
    </citation>
    <scope>NUCLEOTIDE SEQUENCE [LARGE SCALE GENOMIC DNA]</scope>
    <source>
        <strain evidence="2 3">BZ-SZ-XJ18</strain>
    </source>
</reference>
<name>A0A2P6MDI7_ALKUR</name>
<sequence length="370" mass="42656">MHVTIRELVPGCILKEDVYKKTSKPIMRKKTVLGKDHLQILQTFLVQSVYVEPKLVDGTTFKPSQVIKEDREDPKQTPGQFDDQDSFMNRYLRAVQRYKKEFLRWQGRMKIEPYAAREIFLPLYEKEPTKQELMDLHHYSSADQYIFHHAVAVSIYSSLLGRKMGMENADIIQLGLAGLLADCGMARISFDIYKKKDSLNREQYEEVKKHPVFSYRMLEEVPGFNKKALLGVLQHHEREDGSGYPLHVTSQKLHPFAKIIGIADVFHAMSAERRYRKKQSPYRVLELLQTDEFGKLDDTCVRDFLELLLDLSPGSVVRLSNGLSARVVESGGAHPTRPVLELQTGERMDLRTQPNIFITEASLDRNEVTM</sequence>
<dbReference type="Gene3D" id="1.10.3210.10">
    <property type="entry name" value="Hypothetical protein af1432"/>
    <property type="match status" value="1"/>
</dbReference>
<feature type="domain" description="HD-GYP" evidence="1">
    <location>
        <begin position="124"/>
        <end position="320"/>
    </location>
</feature>
<dbReference type="AlphaFoldDB" id="A0A2P6MDI7"/>
<dbReference type="PANTHER" id="PTHR43155">
    <property type="entry name" value="CYCLIC DI-GMP PHOSPHODIESTERASE PA4108-RELATED"/>
    <property type="match status" value="1"/>
</dbReference>
<keyword evidence="3" id="KW-1185">Reference proteome</keyword>
<protein>
    <submittedName>
        <fullName evidence="2">HD-GYP domain-containing protein</fullName>
    </submittedName>
</protein>
<dbReference type="SUPFAM" id="SSF109604">
    <property type="entry name" value="HD-domain/PDEase-like"/>
    <property type="match status" value="1"/>
</dbReference>
<dbReference type="CDD" id="cd00077">
    <property type="entry name" value="HDc"/>
    <property type="match status" value="1"/>
</dbReference>
<dbReference type="RefSeq" id="WP_105960313.1">
    <property type="nucleotide sequence ID" value="NZ_PVNS01000018.1"/>
</dbReference>
<dbReference type="Proteomes" id="UP000243650">
    <property type="component" value="Unassembled WGS sequence"/>
</dbReference>
<dbReference type="InterPro" id="IPR037522">
    <property type="entry name" value="HD_GYP_dom"/>
</dbReference>
<dbReference type="EMBL" id="PVNS01000018">
    <property type="protein sequence ID" value="PRO64333.1"/>
    <property type="molecule type" value="Genomic_DNA"/>
</dbReference>